<organism evidence="2 3">
    <name type="scientific">Athelia psychrophila</name>
    <dbReference type="NCBI Taxonomy" id="1759441"/>
    <lineage>
        <taxon>Eukaryota</taxon>
        <taxon>Fungi</taxon>
        <taxon>Dikarya</taxon>
        <taxon>Basidiomycota</taxon>
        <taxon>Agaricomycotina</taxon>
        <taxon>Agaricomycetes</taxon>
        <taxon>Agaricomycetidae</taxon>
        <taxon>Atheliales</taxon>
        <taxon>Atheliaceae</taxon>
        <taxon>Athelia</taxon>
    </lineage>
</organism>
<evidence type="ECO:0000256" key="1">
    <source>
        <dbReference type="SAM" id="MobiDB-lite"/>
    </source>
</evidence>
<dbReference type="EMBL" id="KV417702">
    <property type="protein sequence ID" value="KZP09335.1"/>
    <property type="molecule type" value="Genomic_DNA"/>
</dbReference>
<reference evidence="2 3" key="1">
    <citation type="journal article" date="2016" name="Mol. Biol. Evol.">
        <title>Comparative Genomics of Early-Diverging Mushroom-Forming Fungi Provides Insights into the Origins of Lignocellulose Decay Capabilities.</title>
        <authorList>
            <person name="Nagy L.G."/>
            <person name="Riley R."/>
            <person name="Tritt A."/>
            <person name="Adam C."/>
            <person name="Daum C."/>
            <person name="Floudas D."/>
            <person name="Sun H."/>
            <person name="Yadav J.S."/>
            <person name="Pangilinan J."/>
            <person name="Larsson K.H."/>
            <person name="Matsuura K."/>
            <person name="Barry K."/>
            <person name="Labutti K."/>
            <person name="Kuo R."/>
            <person name="Ohm R.A."/>
            <person name="Bhattacharya S.S."/>
            <person name="Shirouzu T."/>
            <person name="Yoshinaga Y."/>
            <person name="Martin F.M."/>
            <person name="Grigoriev I.V."/>
            <person name="Hibbett D.S."/>
        </authorList>
    </citation>
    <scope>NUCLEOTIDE SEQUENCE [LARGE SCALE GENOMIC DNA]</scope>
    <source>
        <strain evidence="2 3">CBS 109695</strain>
    </source>
</reference>
<feature type="compositionally biased region" description="Basic and acidic residues" evidence="1">
    <location>
        <begin position="159"/>
        <end position="175"/>
    </location>
</feature>
<accession>A0A165Y9C1</accession>
<sequence length="345" mass="38128">MSELLQPYFEQGLTPRTRTARDVCGACGSRTAPTGCLRVVVEKRDAPRRACMEGYLELGDYVEALQLAQRDELLEIQRTRAARQQLALLVLQAVHVRRLELQLVATAADLDAPVGHPAGRLVVVTRTLEVLLEDSDLLEAMHGALDGLFAEAEEERGEEEERGREEEEERERVVGEEQGVEAEGQAAAARAVREAPALGLRALGVGVRVGALQELAHVAQRAAHGRARELQEVQVVGAGGGGRRFQAAKGHRLWCPEAQDHAYGLVTNWLEPGKWCPVLDRPRSNFAISILGCAVVLNHKNPKLQLWSNCCELQLPGSTPVDSEERNRKFCHITRRRFDSENQPN</sequence>
<gene>
    <name evidence="2" type="ORF">FIBSPDRAFT_900566</name>
</gene>
<proteinExistence type="predicted"/>
<keyword evidence="3" id="KW-1185">Reference proteome</keyword>
<dbReference type="Proteomes" id="UP000076532">
    <property type="component" value="Unassembled WGS sequence"/>
</dbReference>
<dbReference type="AlphaFoldDB" id="A0A165Y9C1"/>
<evidence type="ECO:0000313" key="3">
    <source>
        <dbReference type="Proteomes" id="UP000076532"/>
    </source>
</evidence>
<feature type="region of interest" description="Disordered" evidence="1">
    <location>
        <begin position="153"/>
        <end position="180"/>
    </location>
</feature>
<protein>
    <submittedName>
        <fullName evidence="2">Uncharacterized protein</fullName>
    </submittedName>
</protein>
<name>A0A165Y9C1_9AGAM</name>
<evidence type="ECO:0000313" key="2">
    <source>
        <dbReference type="EMBL" id="KZP09335.1"/>
    </source>
</evidence>